<gene>
    <name evidence="1" type="ORF">S06H3_02277</name>
</gene>
<protein>
    <submittedName>
        <fullName evidence="1">Uncharacterized protein</fullName>
    </submittedName>
</protein>
<dbReference type="AlphaFoldDB" id="X1LEV4"/>
<dbReference type="EMBL" id="BARV01000650">
    <property type="protein sequence ID" value="GAI00945.1"/>
    <property type="molecule type" value="Genomic_DNA"/>
</dbReference>
<organism evidence="1">
    <name type="scientific">marine sediment metagenome</name>
    <dbReference type="NCBI Taxonomy" id="412755"/>
    <lineage>
        <taxon>unclassified sequences</taxon>
        <taxon>metagenomes</taxon>
        <taxon>ecological metagenomes</taxon>
    </lineage>
</organism>
<proteinExistence type="predicted"/>
<evidence type="ECO:0000313" key="1">
    <source>
        <dbReference type="EMBL" id="GAI00945.1"/>
    </source>
</evidence>
<reference evidence="1" key="1">
    <citation type="journal article" date="2014" name="Front. Microbiol.">
        <title>High frequency of phylogenetically diverse reductive dehalogenase-homologous genes in deep subseafloor sedimentary metagenomes.</title>
        <authorList>
            <person name="Kawai M."/>
            <person name="Futagami T."/>
            <person name="Toyoda A."/>
            <person name="Takaki Y."/>
            <person name="Nishi S."/>
            <person name="Hori S."/>
            <person name="Arai W."/>
            <person name="Tsubouchi T."/>
            <person name="Morono Y."/>
            <person name="Uchiyama I."/>
            <person name="Ito T."/>
            <person name="Fujiyama A."/>
            <person name="Inagaki F."/>
            <person name="Takami H."/>
        </authorList>
    </citation>
    <scope>NUCLEOTIDE SEQUENCE</scope>
    <source>
        <strain evidence="1">Expedition CK06-06</strain>
    </source>
</reference>
<name>X1LEV4_9ZZZZ</name>
<comment type="caution">
    <text evidence="1">The sequence shown here is derived from an EMBL/GenBank/DDBJ whole genome shotgun (WGS) entry which is preliminary data.</text>
</comment>
<sequence>MATELEELIQYWKDRLLEHPPITSRDWKETVRATIAHLERLNDLWKEK</sequence>
<accession>X1LEV4</accession>